<dbReference type="FunFam" id="3.90.230.10:FF:000009">
    <property type="entry name" value="xaa-Pro aminopeptidase 2"/>
    <property type="match status" value="1"/>
</dbReference>
<comment type="caution">
    <text evidence="7">The sequence shown here is derived from an EMBL/GenBank/DDBJ whole genome shotgun (WGS) entry which is preliminary data.</text>
</comment>
<organism evidence="7">
    <name type="scientific">gut metagenome</name>
    <dbReference type="NCBI Taxonomy" id="749906"/>
    <lineage>
        <taxon>unclassified sequences</taxon>
        <taxon>metagenomes</taxon>
        <taxon>organismal metagenomes</taxon>
    </lineage>
</organism>
<dbReference type="Pfam" id="PF00557">
    <property type="entry name" value="Peptidase_M24"/>
    <property type="match status" value="1"/>
</dbReference>
<dbReference type="InterPro" id="IPR050422">
    <property type="entry name" value="X-Pro_aminopeptidase_P"/>
</dbReference>
<dbReference type="SUPFAM" id="SSF53092">
    <property type="entry name" value="Creatinase/prolidase N-terminal domain"/>
    <property type="match status" value="1"/>
</dbReference>
<dbReference type="SUPFAM" id="SSF55920">
    <property type="entry name" value="Creatinase/aminopeptidase"/>
    <property type="match status" value="1"/>
</dbReference>
<dbReference type="GO" id="GO:0046872">
    <property type="term" value="F:metal ion binding"/>
    <property type="evidence" value="ECO:0007669"/>
    <property type="project" value="UniProtKB-KW"/>
</dbReference>
<gene>
    <name evidence="7" type="ORF">EVA_10760</name>
</gene>
<keyword evidence="3" id="KW-0378">Hydrolase</keyword>
<dbReference type="Gene3D" id="3.90.230.10">
    <property type="entry name" value="Creatinase/methionine aminopeptidase superfamily"/>
    <property type="match status" value="1"/>
</dbReference>
<dbReference type="Pfam" id="PF16188">
    <property type="entry name" value="Peptidase_M24_C"/>
    <property type="match status" value="1"/>
</dbReference>
<dbReference type="PANTHER" id="PTHR43763">
    <property type="entry name" value="XAA-PRO AMINOPEPTIDASE 1"/>
    <property type="match status" value="1"/>
</dbReference>
<feature type="domain" description="Peptidase M24" evidence="4">
    <location>
        <begin position="314"/>
        <end position="530"/>
    </location>
</feature>
<dbReference type="Pfam" id="PF01321">
    <property type="entry name" value="Creatinase_N"/>
    <property type="match status" value="1"/>
</dbReference>
<dbReference type="CDD" id="cd01085">
    <property type="entry name" value="APP"/>
    <property type="match status" value="1"/>
</dbReference>
<evidence type="ECO:0000259" key="6">
    <source>
        <dbReference type="Pfam" id="PF16188"/>
    </source>
</evidence>
<dbReference type="Pfam" id="PF16189">
    <property type="entry name" value="Creatinase_N_2"/>
    <property type="match status" value="1"/>
</dbReference>
<comment type="similarity">
    <text evidence="1">Belongs to the peptidase M24B family.</text>
</comment>
<dbReference type="AlphaFoldDB" id="J9GH27"/>
<protein>
    <submittedName>
        <fullName evidence="7">Peptidase, M24 family protein</fullName>
    </submittedName>
</protein>
<evidence type="ECO:0000313" key="7">
    <source>
        <dbReference type="EMBL" id="EJX01138.1"/>
    </source>
</evidence>
<dbReference type="InterPro" id="IPR000587">
    <property type="entry name" value="Creatinase_N"/>
</dbReference>
<evidence type="ECO:0000256" key="1">
    <source>
        <dbReference type="ARBA" id="ARBA00008766"/>
    </source>
</evidence>
<evidence type="ECO:0000259" key="5">
    <source>
        <dbReference type="Pfam" id="PF01321"/>
    </source>
</evidence>
<dbReference type="InterPro" id="IPR029149">
    <property type="entry name" value="Creatin/AminoP/Spt16_N"/>
</dbReference>
<dbReference type="Gene3D" id="3.40.350.10">
    <property type="entry name" value="Creatinase/prolidase N-terminal domain"/>
    <property type="match status" value="2"/>
</dbReference>
<dbReference type="InterPro" id="IPR032416">
    <property type="entry name" value="Peptidase_M24_C"/>
</dbReference>
<sequence length="603" mass="67648">MTENTPLHPVVSRVALLRQWMEEKGLAAFILPTADPHNSEFLPAHWMAREWITGFTGSAGLAVITANQAALWTDSRYFLQAEEQLAGTPFTLMREGQPDVPDFLEWMKDLLPQGATIGCCGEMFPAYLGEGMTHYFQLVDTGDDFFDRHWTDRPALSTAPVTRYPMTSAGMKASEKLAVLRHEIQTTYGQQQIFLNDLSDIAWLLNLRGTDVDYNPFFLAYLLIEPERTTLFIQPEKLTEDIQNYLSEMGVHTADYTAWGEMLRELPHNELLLLPEGISQQVQGFLQLSGIPTQVISSPVEIMRAIKNPTEQESFRRAMEEDGATMVCFLHWLDDHIQTGEVTEVSLDHQLTAFRAARKGFRSLSFPTIAGYGPHGAIVHYEATPETDIPLQPKGLLLLDSGAHYDYGTTDLTRTIALGELTPEERKVYTLVLKGHIALNRCIFPEGTTGLALDMAARYPMWQAGYDFGHGTGHGVGACLGVHEGPHQIRKNLRACTQIPFQQGMTVTNEPGIYVPGKFGVRIENVLLVRKAMRNDFGSFLQFEQLTLCPYDLRAVDFSLLNADEIQWINDYHAEVRKRLLPLLSDAADQTWLIQATTAIEVG</sequence>
<evidence type="ECO:0000256" key="3">
    <source>
        <dbReference type="ARBA" id="ARBA00022801"/>
    </source>
</evidence>
<keyword evidence="2" id="KW-0479">Metal-binding</keyword>
<proteinExistence type="inferred from homology"/>
<dbReference type="EMBL" id="AMCI01003086">
    <property type="protein sequence ID" value="EJX01138.1"/>
    <property type="molecule type" value="Genomic_DNA"/>
</dbReference>
<dbReference type="InterPro" id="IPR000994">
    <property type="entry name" value="Pept_M24"/>
</dbReference>
<dbReference type="GO" id="GO:0005737">
    <property type="term" value="C:cytoplasm"/>
    <property type="evidence" value="ECO:0007669"/>
    <property type="project" value="UniProtKB-ARBA"/>
</dbReference>
<name>J9GH27_9ZZZZ</name>
<accession>J9GH27</accession>
<dbReference type="GO" id="GO:0070006">
    <property type="term" value="F:metalloaminopeptidase activity"/>
    <property type="evidence" value="ECO:0007669"/>
    <property type="project" value="InterPro"/>
</dbReference>
<dbReference type="InterPro" id="IPR036005">
    <property type="entry name" value="Creatinase/aminopeptidase-like"/>
</dbReference>
<dbReference type="InterPro" id="IPR033740">
    <property type="entry name" value="Pept_M24B"/>
</dbReference>
<evidence type="ECO:0000259" key="4">
    <source>
        <dbReference type="Pfam" id="PF00557"/>
    </source>
</evidence>
<feature type="domain" description="Peptidase M24 C-terminal" evidence="6">
    <location>
        <begin position="540"/>
        <end position="600"/>
    </location>
</feature>
<evidence type="ECO:0000256" key="2">
    <source>
        <dbReference type="ARBA" id="ARBA00022723"/>
    </source>
</evidence>
<feature type="domain" description="Creatinase N-terminal" evidence="5">
    <location>
        <begin position="13"/>
        <end position="136"/>
    </location>
</feature>
<dbReference type="PANTHER" id="PTHR43763:SF6">
    <property type="entry name" value="XAA-PRO AMINOPEPTIDASE 1"/>
    <property type="match status" value="1"/>
</dbReference>
<reference evidence="7" key="1">
    <citation type="journal article" date="2012" name="PLoS ONE">
        <title>Gene sets for utilization of primary and secondary nutrition supplies in the distal gut of endangered iberian lynx.</title>
        <authorList>
            <person name="Alcaide M."/>
            <person name="Messina E."/>
            <person name="Richter M."/>
            <person name="Bargiela R."/>
            <person name="Peplies J."/>
            <person name="Huws S.A."/>
            <person name="Newbold C.J."/>
            <person name="Golyshin P.N."/>
            <person name="Simon M.A."/>
            <person name="Lopez G."/>
            <person name="Yakimov M.M."/>
            <person name="Ferrer M."/>
        </authorList>
    </citation>
    <scope>NUCLEOTIDE SEQUENCE</scope>
</reference>